<evidence type="ECO:0000256" key="2">
    <source>
        <dbReference type="ARBA" id="ARBA00022679"/>
    </source>
</evidence>
<protein>
    <recommendedName>
        <fullName evidence="7">Nucleoside diphosphate kinase-like domain-containing protein</fullName>
    </recommendedName>
</protein>
<accession>A0A3F2RTE4</accession>
<evidence type="ECO:0000256" key="6">
    <source>
        <dbReference type="PROSITE-ProRule" id="PRU00706"/>
    </source>
</evidence>
<dbReference type="Gene3D" id="3.30.70.141">
    <property type="entry name" value="Nucleoside diphosphate kinase-like domain"/>
    <property type="match status" value="2"/>
</dbReference>
<dbReference type="InterPro" id="IPR036850">
    <property type="entry name" value="NDK-like_dom_sf"/>
</dbReference>
<dbReference type="PROSITE" id="PS51374">
    <property type="entry name" value="NDPK_LIKE"/>
    <property type="match status" value="1"/>
</dbReference>
<name>A0A3F2RTE4_9STRA</name>
<keyword evidence="3" id="KW-0547">Nucleotide-binding</keyword>
<dbReference type="PANTHER" id="PTHR46161">
    <property type="entry name" value="NUCLEOSIDE DIPHOSPHATE KINASE"/>
    <property type="match status" value="1"/>
</dbReference>
<evidence type="ECO:0000256" key="5">
    <source>
        <dbReference type="ARBA" id="ARBA00022840"/>
    </source>
</evidence>
<evidence type="ECO:0000256" key="3">
    <source>
        <dbReference type="ARBA" id="ARBA00022741"/>
    </source>
</evidence>
<keyword evidence="5" id="KW-0067">ATP-binding</keyword>
<evidence type="ECO:0000313" key="8">
    <source>
        <dbReference type="EMBL" id="RLN63034.1"/>
    </source>
</evidence>
<evidence type="ECO:0000313" key="9">
    <source>
        <dbReference type="Proteomes" id="UP000277300"/>
    </source>
</evidence>
<comment type="similarity">
    <text evidence="1 6">Belongs to the NDK family.</text>
</comment>
<reference evidence="8 9" key="1">
    <citation type="submission" date="2018-07" db="EMBL/GenBank/DDBJ databases">
        <title>Genome sequencing of oomycete isolates from Chile give support for New Zealand origin for Phytophthora kernoviae and make available the first Nothophytophthora sp. genome.</title>
        <authorList>
            <person name="Studholme D.J."/>
            <person name="Sanfuentes E."/>
            <person name="Panda P."/>
            <person name="Hill R."/>
            <person name="Sambles C."/>
            <person name="Grant M."/>
            <person name="Williams N.M."/>
            <person name="Mcdougal R.L."/>
        </authorList>
    </citation>
    <scope>NUCLEOTIDE SEQUENCE [LARGE SCALE GENOMIC DNA]</scope>
    <source>
        <strain evidence="8">Chile6</strain>
    </source>
</reference>
<dbReference type="PANTHER" id="PTHR46161:SF3">
    <property type="entry name" value="NUCLEOSIDE DIPHOSPHATE KINASE DDB_G0292928-RELATED"/>
    <property type="match status" value="1"/>
</dbReference>
<comment type="caution">
    <text evidence="6">Lacks conserved residue(s) required for the propagation of feature annotation.</text>
</comment>
<dbReference type="GO" id="GO:0005524">
    <property type="term" value="F:ATP binding"/>
    <property type="evidence" value="ECO:0007669"/>
    <property type="project" value="UniProtKB-KW"/>
</dbReference>
<dbReference type="AlphaFoldDB" id="A0A3F2RTE4"/>
<evidence type="ECO:0000256" key="1">
    <source>
        <dbReference type="ARBA" id="ARBA00008142"/>
    </source>
</evidence>
<evidence type="ECO:0000256" key="4">
    <source>
        <dbReference type="ARBA" id="ARBA00022777"/>
    </source>
</evidence>
<sequence length="428" mass="46755">MVPAHCCGMEFPTEYAKKALGDANFLIYTRYLTERQWQATNLRSDAAYAATVKNLGGMQCPRCGIGVTRISGCATMHCICGPLGDSGFSTYARFLSERQWQTTTLRSDLDYATTVEVMGDGAFVVVFLRPEIATGYFKFASNGSINESSTGDEVPSNAPSSFSSGVSAVEATFLLPNGHIIPHVLTKIKEEGFEIVQQRMKQFTRAEARQLFSYELQRLDNDEQAFSAFIVAVTRGPSQALLLKLSPTLAKGDVNAAITKWNEVAGAWDPVVARKKALAGSVPHDQWSLRALCGLDAIQNESVRAQVPSKLPSLELPAGLYLNETAGHDVLGFESGLFMSFDSRLNIGNPVDGASFAGIPPKGTPVERTFGIIKPNAASKPEVVDEIVNLIALFGFTVEHQRRLLLTRDQASEFYAEHRVDSWLKTRS</sequence>
<gene>
    <name evidence="8" type="ORF">BBP00_00004358</name>
</gene>
<dbReference type="OrthoDB" id="9977870at2759"/>
<evidence type="ECO:0000259" key="7">
    <source>
        <dbReference type="SMART" id="SM00562"/>
    </source>
</evidence>
<keyword evidence="4" id="KW-0418">Kinase</keyword>
<keyword evidence="2" id="KW-0808">Transferase</keyword>
<dbReference type="CDD" id="cd20336">
    <property type="entry name" value="Rcat_RBR"/>
    <property type="match status" value="1"/>
</dbReference>
<dbReference type="SUPFAM" id="SSF57850">
    <property type="entry name" value="RING/U-box"/>
    <property type="match status" value="1"/>
</dbReference>
<feature type="domain" description="Nucleoside diphosphate kinase-like" evidence="7">
    <location>
        <begin position="169"/>
        <end position="318"/>
    </location>
</feature>
<comment type="caution">
    <text evidence="8">The sequence shown here is derived from an EMBL/GenBank/DDBJ whole genome shotgun (WGS) entry which is preliminary data.</text>
</comment>
<dbReference type="SMART" id="SM00562">
    <property type="entry name" value="NDK"/>
    <property type="match status" value="1"/>
</dbReference>
<dbReference type="GO" id="GO:0016301">
    <property type="term" value="F:kinase activity"/>
    <property type="evidence" value="ECO:0007669"/>
    <property type="project" value="UniProtKB-KW"/>
</dbReference>
<dbReference type="SUPFAM" id="SSF54919">
    <property type="entry name" value="Nucleoside diphosphate kinase, NDK"/>
    <property type="match status" value="2"/>
</dbReference>
<dbReference type="Proteomes" id="UP000277300">
    <property type="component" value="Unassembled WGS sequence"/>
</dbReference>
<dbReference type="EMBL" id="MBDO02000105">
    <property type="protein sequence ID" value="RLN63034.1"/>
    <property type="molecule type" value="Genomic_DNA"/>
</dbReference>
<dbReference type="InterPro" id="IPR034907">
    <property type="entry name" value="NDK-like_dom"/>
</dbReference>
<proteinExistence type="inferred from homology"/>
<dbReference type="Pfam" id="PF00334">
    <property type="entry name" value="NDK"/>
    <property type="match status" value="2"/>
</dbReference>
<organism evidence="8 9">
    <name type="scientific">Phytophthora kernoviae</name>
    <dbReference type="NCBI Taxonomy" id="325452"/>
    <lineage>
        <taxon>Eukaryota</taxon>
        <taxon>Sar</taxon>
        <taxon>Stramenopiles</taxon>
        <taxon>Oomycota</taxon>
        <taxon>Peronosporomycetes</taxon>
        <taxon>Peronosporales</taxon>
        <taxon>Peronosporaceae</taxon>
        <taxon>Phytophthora</taxon>
    </lineage>
</organism>